<dbReference type="RefSeq" id="WP_277859690.1">
    <property type="nucleotide sequence ID" value="NZ_JARRAG010000001.1"/>
</dbReference>
<keyword evidence="7 9" id="KW-1133">Transmembrane helix</keyword>
<dbReference type="Pfam" id="PF00497">
    <property type="entry name" value="SBP_bac_3"/>
    <property type="match status" value="1"/>
</dbReference>
<feature type="transmembrane region" description="Helical" evidence="9">
    <location>
        <begin position="491"/>
        <end position="512"/>
    </location>
</feature>
<dbReference type="Gene3D" id="3.40.190.10">
    <property type="entry name" value="Periplasmic binding protein-like II"/>
    <property type="match status" value="2"/>
</dbReference>
<feature type="transmembrane region" description="Helical" evidence="9">
    <location>
        <begin position="379"/>
        <end position="406"/>
    </location>
</feature>
<dbReference type="SMART" id="SM00062">
    <property type="entry name" value="PBPb"/>
    <property type="match status" value="1"/>
</dbReference>
<name>A0ABT6F6W8_9BACT</name>
<keyword evidence="8 9" id="KW-0472">Membrane</keyword>
<dbReference type="PANTHER" id="PTHR30614">
    <property type="entry name" value="MEMBRANE COMPONENT OF AMINO ACID ABC TRANSPORTER"/>
    <property type="match status" value="1"/>
</dbReference>
<evidence type="ECO:0000259" key="10">
    <source>
        <dbReference type="PROSITE" id="PS50928"/>
    </source>
</evidence>
<comment type="caution">
    <text evidence="11">The sequence shown here is derived from an EMBL/GenBank/DDBJ whole genome shotgun (WGS) entry which is preliminary data.</text>
</comment>
<comment type="similarity">
    <text evidence="2">Belongs to the binding-protein-dependent transport system permease family. HisMQ subfamily.</text>
</comment>
<dbReference type="InterPro" id="IPR000515">
    <property type="entry name" value="MetI-like"/>
</dbReference>
<evidence type="ECO:0000313" key="11">
    <source>
        <dbReference type="EMBL" id="MDG3003337.1"/>
    </source>
</evidence>
<evidence type="ECO:0000256" key="4">
    <source>
        <dbReference type="ARBA" id="ARBA00022475"/>
    </source>
</evidence>
<keyword evidence="6" id="KW-0029">Amino-acid transport</keyword>
<dbReference type="Pfam" id="PF00528">
    <property type="entry name" value="BPD_transp_1"/>
    <property type="match status" value="1"/>
</dbReference>
<dbReference type="InterPro" id="IPR035906">
    <property type="entry name" value="MetI-like_sf"/>
</dbReference>
<dbReference type="NCBIfam" id="TIGR01726">
    <property type="entry name" value="HEQRo_perm_3TM"/>
    <property type="match status" value="1"/>
</dbReference>
<evidence type="ECO:0000256" key="7">
    <source>
        <dbReference type="ARBA" id="ARBA00022989"/>
    </source>
</evidence>
<proteinExistence type="inferred from homology"/>
<keyword evidence="5 9" id="KW-0812">Transmembrane</keyword>
<evidence type="ECO:0000256" key="2">
    <source>
        <dbReference type="ARBA" id="ARBA00010072"/>
    </source>
</evidence>
<evidence type="ECO:0000256" key="8">
    <source>
        <dbReference type="ARBA" id="ARBA00023136"/>
    </source>
</evidence>
<dbReference type="PANTHER" id="PTHR30614:SF0">
    <property type="entry name" value="L-CYSTINE TRANSPORT SYSTEM PERMEASE PROTEIN TCYL"/>
    <property type="match status" value="1"/>
</dbReference>
<dbReference type="SUPFAM" id="SSF53850">
    <property type="entry name" value="Periplasmic binding protein-like II"/>
    <property type="match status" value="1"/>
</dbReference>
<organism evidence="11 12">
    <name type="scientific">Paludisphaera mucosa</name>
    <dbReference type="NCBI Taxonomy" id="3030827"/>
    <lineage>
        <taxon>Bacteria</taxon>
        <taxon>Pseudomonadati</taxon>
        <taxon>Planctomycetota</taxon>
        <taxon>Planctomycetia</taxon>
        <taxon>Isosphaerales</taxon>
        <taxon>Isosphaeraceae</taxon>
        <taxon>Paludisphaera</taxon>
    </lineage>
</organism>
<keyword evidence="4" id="KW-1003">Cell membrane</keyword>
<keyword evidence="3 9" id="KW-0813">Transport</keyword>
<keyword evidence="12" id="KW-1185">Reference proteome</keyword>
<comment type="subcellular location">
    <subcellularLocation>
        <location evidence="1">Cell inner membrane</location>
        <topology evidence="1">Multi-pass membrane protein</topology>
    </subcellularLocation>
    <subcellularLocation>
        <location evidence="9">Cell membrane</location>
        <topology evidence="9">Multi-pass membrane protein</topology>
    </subcellularLocation>
</comment>
<evidence type="ECO:0000256" key="9">
    <source>
        <dbReference type="RuleBase" id="RU363032"/>
    </source>
</evidence>
<sequence>MEEEPDASESDAVMVRPSSRRLARPPLATPRPFLAAVLAILLPPLLATPARGDALDEVRARKVLRYGSDMEGGGPYAYPDPAAPRSVTGFEVELMQLLARDLGATAEFSQGQWDKLLSVLDAGRFDVVVNGYEWTDARAEEYLATRPYYIYQLQLMGPKGGSIRSWAELERPRPDGRRWRVGVLTASAADDYAQEHAGASIEVVRFDGATDAMLAVQNGQYDFTLQDGPAASFYIDGFPGLATVGPPVARGYYVIYARKTDVALRDALDAGIGRLAASGGLRRVYEKYRIWNDLQGELTSFQGPIAAAAGPRDARGWAAVARFRGRLFDAARVTIGLSFGSMPLAMAVGLMVALGRMYGPGWLRGVLAGYVELIRGTPLMLQLYVLFFLFKLPPWVAGIAGLALNYSAYEAEIYRAGLQAVPRGQMEAALALGMSKWMALRRVVIPQAVRIVIPPVSNDFIALFKDTSVCSVITLVELTKEYSILANSTRAVLEFAAATAAIYLAMSLPLSWFSRWSERRLGAEGVKGALA</sequence>
<accession>A0ABT6F6W8</accession>
<evidence type="ECO:0000256" key="3">
    <source>
        <dbReference type="ARBA" id="ARBA00022448"/>
    </source>
</evidence>
<feature type="domain" description="ABC transmembrane type-1" evidence="10">
    <location>
        <begin position="331"/>
        <end position="514"/>
    </location>
</feature>
<evidence type="ECO:0000256" key="5">
    <source>
        <dbReference type="ARBA" id="ARBA00022692"/>
    </source>
</evidence>
<protein>
    <submittedName>
        <fullName evidence="11">ABC transporter substrate-binding protein/permease</fullName>
    </submittedName>
</protein>
<dbReference type="Gene3D" id="1.10.3720.10">
    <property type="entry name" value="MetI-like"/>
    <property type="match status" value="1"/>
</dbReference>
<evidence type="ECO:0000256" key="6">
    <source>
        <dbReference type="ARBA" id="ARBA00022970"/>
    </source>
</evidence>
<reference evidence="11 12" key="1">
    <citation type="submission" date="2023-03" db="EMBL/GenBank/DDBJ databases">
        <title>Paludisphaera mucosa sp. nov. a novel planctomycete from northern fen.</title>
        <authorList>
            <person name="Ivanova A."/>
        </authorList>
    </citation>
    <scope>NUCLEOTIDE SEQUENCE [LARGE SCALE GENOMIC DNA]</scope>
    <source>
        <strain evidence="11 12">Pla2</strain>
    </source>
</reference>
<dbReference type="InterPro" id="IPR043429">
    <property type="entry name" value="ArtM/GltK/GlnP/TcyL/YhdX-like"/>
</dbReference>
<feature type="transmembrane region" description="Helical" evidence="9">
    <location>
        <begin position="333"/>
        <end position="359"/>
    </location>
</feature>
<dbReference type="Proteomes" id="UP001216907">
    <property type="component" value="Unassembled WGS sequence"/>
</dbReference>
<dbReference type="SUPFAM" id="SSF161098">
    <property type="entry name" value="MetI-like"/>
    <property type="match status" value="1"/>
</dbReference>
<evidence type="ECO:0000256" key="1">
    <source>
        <dbReference type="ARBA" id="ARBA00004429"/>
    </source>
</evidence>
<gene>
    <name evidence="11" type="ORF">PZE19_06135</name>
</gene>
<dbReference type="PROSITE" id="PS50928">
    <property type="entry name" value="ABC_TM1"/>
    <property type="match status" value="1"/>
</dbReference>
<evidence type="ECO:0000313" key="12">
    <source>
        <dbReference type="Proteomes" id="UP001216907"/>
    </source>
</evidence>
<dbReference type="InterPro" id="IPR010065">
    <property type="entry name" value="AA_ABC_transptr_permease_3TM"/>
</dbReference>
<dbReference type="CDD" id="cd06261">
    <property type="entry name" value="TM_PBP2"/>
    <property type="match status" value="1"/>
</dbReference>
<dbReference type="CDD" id="cd13530">
    <property type="entry name" value="PBP2_peptides_like"/>
    <property type="match status" value="1"/>
</dbReference>
<dbReference type="InterPro" id="IPR001638">
    <property type="entry name" value="Solute-binding_3/MltF_N"/>
</dbReference>
<feature type="transmembrane region" description="Helical" evidence="9">
    <location>
        <begin position="33"/>
        <end position="52"/>
    </location>
</feature>
<dbReference type="EMBL" id="JARRAG010000001">
    <property type="protein sequence ID" value="MDG3003337.1"/>
    <property type="molecule type" value="Genomic_DNA"/>
</dbReference>